<keyword evidence="1" id="KW-0472">Membrane</keyword>
<dbReference type="Pfam" id="PF19845">
    <property type="entry name" value="DUF6320"/>
    <property type="match status" value="1"/>
</dbReference>
<dbReference type="RefSeq" id="WP_115481091.1">
    <property type="nucleotide sequence ID" value="NZ_QRCT01000013.1"/>
</dbReference>
<keyword evidence="1" id="KW-0812">Transmembrane</keyword>
<keyword evidence="1" id="KW-1133">Transmembrane helix</keyword>
<dbReference type="OrthoDB" id="2048993at2"/>
<feature type="transmembrane region" description="Helical" evidence="1">
    <location>
        <begin position="198"/>
        <end position="219"/>
    </location>
</feature>
<accession>A0A371AXR3</accession>
<dbReference type="InterPro" id="IPR046283">
    <property type="entry name" value="DUF6320"/>
</dbReference>
<sequence length="234" mass="26248">MSYCVNCGVELDNTAHSCPLCHTEINNPKQPIDLTSPTPYPRKKGELEVLKKRDSAIVTSVVLGSTALSCGLLNLFVFQNGRWSLYIIGACLLLWIFCIPILIYSKLPIFISIFLDGIAAAMYCGIIAYQYPGKGWYQNLAIPIILLTTILIEIFAIYLKMFKNSILSRACLFFAEVAVLCSGIEIFIDLYIKHNVSLSWSAVVLTCCSIIVVTLTTIIKQTRLRNEVRRRAHF</sequence>
<organism evidence="2 3">
    <name type="scientific">Anaerosacchariphilus polymeriproducens</name>
    <dbReference type="NCBI Taxonomy" id="1812858"/>
    <lineage>
        <taxon>Bacteria</taxon>
        <taxon>Bacillati</taxon>
        <taxon>Bacillota</taxon>
        <taxon>Clostridia</taxon>
        <taxon>Lachnospirales</taxon>
        <taxon>Lachnospiraceae</taxon>
        <taxon>Anaerosacchariphilus</taxon>
    </lineage>
</organism>
<feature type="transmembrane region" description="Helical" evidence="1">
    <location>
        <begin position="137"/>
        <end position="159"/>
    </location>
</feature>
<feature type="transmembrane region" description="Helical" evidence="1">
    <location>
        <begin position="83"/>
        <end position="103"/>
    </location>
</feature>
<evidence type="ECO:0000313" key="2">
    <source>
        <dbReference type="EMBL" id="RDU24347.1"/>
    </source>
</evidence>
<keyword evidence="3" id="KW-1185">Reference proteome</keyword>
<name>A0A371AXR3_9FIRM</name>
<dbReference type="EMBL" id="QRCT01000013">
    <property type="protein sequence ID" value="RDU24347.1"/>
    <property type="molecule type" value="Genomic_DNA"/>
</dbReference>
<feature type="transmembrane region" description="Helical" evidence="1">
    <location>
        <begin position="56"/>
        <end position="77"/>
    </location>
</feature>
<evidence type="ECO:0008006" key="4">
    <source>
        <dbReference type="Google" id="ProtNLM"/>
    </source>
</evidence>
<feature type="transmembrane region" description="Helical" evidence="1">
    <location>
        <begin position="171"/>
        <end position="192"/>
    </location>
</feature>
<proteinExistence type="predicted"/>
<dbReference type="Proteomes" id="UP000255036">
    <property type="component" value="Unassembled WGS sequence"/>
</dbReference>
<comment type="caution">
    <text evidence="2">The sequence shown here is derived from an EMBL/GenBank/DDBJ whole genome shotgun (WGS) entry which is preliminary data.</text>
</comment>
<dbReference type="AlphaFoldDB" id="A0A371AXR3"/>
<gene>
    <name evidence="2" type="ORF">DWV06_05070</name>
</gene>
<reference evidence="2 3" key="1">
    <citation type="submission" date="2018-07" db="EMBL/GenBank/DDBJ databases">
        <title>Anaerosacharophilus polymeroproducens gen. nov. sp. nov., an anaerobic bacterium isolated from salt field.</title>
        <authorList>
            <person name="Kim W."/>
            <person name="Yang S.-H."/>
            <person name="Oh J."/>
            <person name="Lee J.-H."/>
            <person name="Kwon K.K."/>
        </authorList>
    </citation>
    <scope>NUCLEOTIDE SEQUENCE [LARGE SCALE GENOMIC DNA]</scope>
    <source>
        <strain evidence="2 3">MCWD5</strain>
    </source>
</reference>
<protein>
    <recommendedName>
        <fullName evidence="4">Zinc ribbon domain-containing protein</fullName>
    </recommendedName>
</protein>
<evidence type="ECO:0000256" key="1">
    <source>
        <dbReference type="SAM" id="Phobius"/>
    </source>
</evidence>
<feature type="transmembrane region" description="Helical" evidence="1">
    <location>
        <begin position="110"/>
        <end position="131"/>
    </location>
</feature>
<evidence type="ECO:0000313" key="3">
    <source>
        <dbReference type="Proteomes" id="UP000255036"/>
    </source>
</evidence>